<evidence type="ECO:0000256" key="8">
    <source>
        <dbReference type="ARBA" id="ARBA00022777"/>
    </source>
</evidence>
<accession>A0A812VVP1</accession>
<evidence type="ECO:0000256" key="1">
    <source>
        <dbReference type="ARBA" id="ARBA00001946"/>
    </source>
</evidence>
<dbReference type="Pfam" id="PF00365">
    <property type="entry name" value="PFK"/>
    <property type="match status" value="5"/>
</dbReference>
<evidence type="ECO:0000256" key="4">
    <source>
        <dbReference type="ARBA" id="ARBA00022676"/>
    </source>
</evidence>
<dbReference type="UniPathway" id="UPA00109">
    <property type="reaction ID" value="UER00182"/>
</dbReference>
<feature type="domain" description="Phosphofructokinase" evidence="14">
    <location>
        <begin position="954"/>
        <end position="1177"/>
    </location>
</feature>
<keyword evidence="16" id="KW-1185">Reference proteome</keyword>
<sequence length="2929" mass="322499">SIRAGNVRRQGTLPTDKPVRFAQTSLLDACPFKVDLFAPLGSSRLVLRPKSDRYTVSFGDSDKKMSLDLLVQGLSEAGPDKPQPAAPREELLSETEAYLERHELQHFIQNLITSVLADKPDDPYAYMAHHLSNVRVRELPRPPSVQATPNHAKRQLRKPARLPPHKKSFDHPAFVVEDYDGNLLTLRELEAKDIMCPGAELRRLVIDDLSKVGLTEVKAESTGRLGAAKDRNCGIVSAACANCLGGSGGNIGVFVSNCTGQVIRELVMMLAQYGAMTSVCVQTRRIAGSDGVRDMLELDGVGGSEVVMMPVCRSGGAIAAIVLAVVKPESWMEMTPDNVQDINNMGGTILVSDRGNPTEEEQVQTLIDMGVRAHFIIGGDGTHRGAFDCAELMKAKGWNCSVVGIPKTIDNDIPMLDCTFGFDTACMEAERAIKAGYVEATCNANCIGLVKLMGRHSGFIALHACLAARHADIVLLPEMQISLEKVLRHCLELMQSKGHSVVVVAEGCGDTLLKSSGEVDGGGNKKLADVGPWLRDKLLERFKQVKLPLTVKYIDPTYMIRAIGPNANDSVYCSSLSHNAVHAAMAGYTGITVGQISSRQVLLPIACVTKNPQFQELGALHAVFLPQLLGLLTAGTVCIAGTAISKPELVSSTLQPNLAPEGAEEEVMEAAAPAMGSGNGLKHRSGMLSLFVAACGNAVSVTEVENPLLHNSEPVEIVGAIGEGSEVRRLELEHLSLKFGDRSEPTTLMEQVKGGKVCFFDQVSWVTQTLGLPGVRLQMLKAGPRTKLYFKPAEVAATIVTCGGLCPGLNSVIRELVMMLYAYGVKKVYGIKGGFKGVVNPQSWVTLTPENVCMYLLRNFAKAALSWSAIAGIHRTVKWSDAKMKDCMLSMYSASEPVGPLGTKRELQGFIGALEVKSPNVSLCSGTWTWGLLGVEEKERKILVAASIRGSGDTNMAKALKKRGVRQHFVLGGDGTQKGAYQTYEQMQAIGWECAVVGIPKTIDNDINLLDRSFGFDTAMTEAQKAIEVAYVEATCNANAIGLVKLMGRHCGYLTMMSVLAARHVDICLLPEMDINLEKVLDHCVELVSTSGYAVVVVAEGCGDTLLSSSGATDEGGNKKINDVGPWLKDAITSHFKNLKLPITIKYVDPTYMVRAVPANPNDSIYCSELAQAAVHAAMAGYTGVTVGKVDQQTAETSMPSRVVDINGPLSMVDPDKSDVLRVPDTTLTITDGSLLQRCKARLCFCLDDLQDSTELRSLQCFNLSERYGTFDIPSTLKGVRLFSDNFSWTSQALFLGNRLDSGRGVPYFKMTRAGPREFLHFDPHDPASAAAIISCGGICPGLNCVIREIVNTLWAYGVRRIYGIKGGYKGILEPDKWLNLNPEVVKDIHTEGGTMLISDRGNPPHMDMARALQSKNIRQYFVLGGDGTHKGAMQTFNGMMEIDHECAVVGVPKTIDNDVPMIDQTFGFDTACTEAAKAVNSAYVEARGNANCIGLVKLMGRHCGFIAMNAALAARNVDICLIPEMDIDLEKVLQHTEHLMRTKGHAVIVVAEGCGDTLIQSSGATDAGGNKILADVGPWLKDTITARFKSMNLPLTIKYIDPTYMIRSVPANSFDSTYCSVLGQMAVHGAMAGYSGITVGKIYERYCYLPIHAITNQKGKRVNPNGRWFFRMRESTKQPDFRNGHRVVAQILQDCNKIAYGPAEVMDFHAAELLAAWDTWLSYGCVTNGLSVAEQKEAFLKTENAFYYSYYEEFVSAPDLGRAFNSALYDRRSEAPDTINALKRFNVYQEVICGAFYRFAAWLCGRQNLVDPWYFFRSCSYALQGLGHVGLLRLAAAVGGDGIFGGLVPGISLFILTFLHRHDFSRIHDVGMLELRENWAMPVILYQVWTLTKLLMTHPSLCSQTTWEFLGWRWAFRSLTVVCILVWQFSAFAFLLQVSAAFLCTLLACHPGARLAMNEVVNSHLVALTIAAVLLFGNELLVHHLLVTQCIAIKTVLWLRSAPRWRLLFWLDGALAVLMFVLLRIIQMPFATADEHVWELYANKMRTLFPSYLGKEHHEPTFNTRLYNAVSVFDFISWKNIEVGFQTKVYHFAAAAALLQAGAFLVNILPHAGHTKQTVGEGYSHAFSSSVLLVQTALFLVLGCFISRLKCIGVPFLLVWATAGLAPRPLIAVCPMPASWPIRALRIGIFATAAALQLGQLVFLAYKLPFIENRHTSIHADKSWPDGDRGEFFNWLVQHVPKDEIILAAMPLSAELRLTTPLRVAIHPQFEAQHLRDRVQELYQWYQCTPPASFAKTMQKYGSQYVILEFKRCSFGPFLLDRYPEVNCKEGERPWHDLFCPRALASPLFELLWANAEFALLRLRRREEVPKSAKAGSVEDIQTWEPMLRRCLAEEPAHCAARAADLALSFRKMGQGKVSRTLFQWAEQHGSEDAAFQYIRGHHLDYDLQESERAGPYYRRAYELDSNNPVFLKEYLMWLELVAKDNRSLVELLGPHRLPRQARKTIQELGDPALACEASITTRELLQDHDWSRELWEYALEHGVCNQCVENNWALHAPSGRKMRDDVGDWQLFLNAFWHRAMRSTLMGEHLMAELRALCALLECQAMPAGMEPISGESTALSKHSSINELLQPGDTVKRLEVVNLGDQFPSAQAVNEIQFPGDMAMGPDSWSTQTLMRHNRRDDRGRTYLQLLRSGPRKILHFAPSASSAVIVTCGGLCPGLNSVIREIVMTLTRYGVKSIYGCRGGYKGMVQPDNWMTLTPDVVQDIHKEGGTILVSDRGNPPHMEIAQMLQQKNVKQYFVIGGDGTQAGAFETFTSTQEIGHEVAVVGVPKTIDNDIPVLDRSFGFNTACSEAEKAIDSAYVEATCNSHCIGLVKLMGRHCGFIALHATLAARSVDICLLPEMDISLPRVLHHAMHLMKTKGHARS</sequence>
<keyword evidence="9" id="KW-0460">Magnesium</keyword>
<dbReference type="Proteomes" id="UP000649617">
    <property type="component" value="Unassembled WGS sequence"/>
</dbReference>
<evidence type="ECO:0000256" key="6">
    <source>
        <dbReference type="ARBA" id="ARBA00022692"/>
    </source>
</evidence>
<organism evidence="15 16">
    <name type="scientific">Symbiodinium pilosum</name>
    <name type="common">Dinoflagellate</name>
    <dbReference type="NCBI Taxonomy" id="2952"/>
    <lineage>
        <taxon>Eukaryota</taxon>
        <taxon>Sar</taxon>
        <taxon>Alveolata</taxon>
        <taxon>Dinophyceae</taxon>
        <taxon>Suessiales</taxon>
        <taxon>Symbiodiniaceae</taxon>
        <taxon>Symbiodinium</taxon>
    </lineage>
</organism>
<keyword evidence="7" id="KW-0479">Metal-binding</keyword>
<keyword evidence="10 13" id="KW-1133">Transmembrane helix</keyword>
<evidence type="ECO:0000256" key="5">
    <source>
        <dbReference type="ARBA" id="ARBA00022679"/>
    </source>
</evidence>
<dbReference type="EMBL" id="CAJNIZ010043271">
    <property type="protein sequence ID" value="CAE7656161.1"/>
    <property type="molecule type" value="Genomic_DNA"/>
</dbReference>
<comment type="cofactor">
    <cofactor evidence="1">
        <name>Mg(2+)</name>
        <dbReference type="ChEBI" id="CHEBI:18420"/>
    </cofactor>
</comment>
<keyword evidence="8" id="KW-0418">Kinase</keyword>
<feature type="transmembrane region" description="Helical" evidence="13">
    <location>
        <begin position="1917"/>
        <end position="1949"/>
    </location>
</feature>
<dbReference type="InterPro" id="IPR035966">
    <property type="entry name" value="PKF_sf"/>
</dbReference>
<evidence type="ECO:0000256" key="2">
    <source>
        <dbReference type="ARBA" id="ARBA00004141"/>
    </source>
</evidence>
<keyword evidence="11 13" id="KW-0472">Membrane</keyword>
<dbReference type="PRINTS" id="PR00476">
    <property type="entry name" value="PHFRCTKINASE"/>
</dbReference>
<dbReference type="CDD" id="cd22961">
    <property type="entry name" value="DD_TEX55-like"/>
    <property type="match status" value="1"/>
</dbReference>
<keyword evidence="4" id="KW-0328">Glycosyltransferase</keyword>
<keyword evidence="5" id="KW-0808">Transferase</keyword>
<evidence type="ECO:0000256" key="10">
    <source>
        <dbReference type="ARBA" id="ARBA00022989"/>
    </source>
</evidence>
<dbReference type="Pfam" id="PF10034">
    <property type="entry name" value="Dpy19"/>
    <property type="match status" value="1"/>
</dbReference>
<dbReference type="InterPro" id="IPR011990">
    <property type="entry name" value="TPR-like_helical_dom_sf"/>
</dbReference>
<dbReference type="GO" id="GO:0003872">
    <property type="term" value="F:6-phosphofructokinase activity"/>
    <property type="evidence" value="ECO:0007669"/>
    <property type="project" value="InterPro"/>
</dbReference>
<feature type="domain" description="Phosphofructokinase" evidence="14">
    <location>
        <begin position="798"/>
        <end position="852"/>
    </location>
</feature>
<reference evidence="15" key="1">
    <citation type="submission" date="2021-02" db="EMBL/GenBank/DDBJ databases">
        <authorList>
            <person name="Dougan E. K."/>
            <person name="Rhodes N."/>
            <person name="Thang M."/>
            <person name="Chan C."/>
        </authorList>
    </citation>
    <scope>NUCLEOTIDE SEQUENCE</scope>
</reference>
<feature type="transmembrane region" description="Helical" evidence="13">
    <location>
        <begin position="2123"/>
        <end position="2146"/>
    </location>
</feature>
<dbReference type="NCBIfam" id="NF005301">
    <property type="entry name" value="PRK06830.1"/>
    <property type="match status" value="1"/>
</dbReference>
<dbReference type="OrthoDB" id="537915at2759"/>
<feature type="non-terminal residue" evidence="15">
    <location>
        <position position="2929"/>
    </location>
</feature>
<evidence type="ECO:0000256" key="7">
    <source>
        <dbReference type="ARBA" id="ARBA00022723"/>
    </source>
</evidence>
<evidence type="ECO:0000256" key="9">
    <source>
        <dbReference type="ARBA" id="ARBA00022842"/>
    </source>
</evidence>
<proteinExistence type="inferred from homology"/>
<feature type="domain" description="Phosphofructokinase" evidence="14">
    <location>
        <begin position="2712"/>
        <end position="2923"/>
    </location>
</feature>
<feature type="domain" description="Phosphofructokinase" evidence="14">
    <location>
        <begin position="331"/>
        <end position="583"/>
    </location>
</feature>
<feature type="region of interest" description="Disordered" evidence="12">
    <location>
        <begin position="141"/>
        <end position="164"/>
    </location>
</feature>
<comment type="subcellular location">
    <subcellularLocation>
        <location evidence="2">Membrane</location>
        <topology evidence="2">Multi-pass membrane protein</topology>
    </subcellularLocation>
</comment>
<evidence type="ECO:0000256" key="13">
    <source>
        <dbReference type="SAM" id="Phobius"/>
    </source>
</evidence>
<dbReference type="Gene3D" id="1.25.40.10">
    <property type="entry name" value="Tetratricopeptide repeat domain"/>
    <property type="match status" value="1"/>
</dbReference>
<dbReference type="InterPro" id="IPR022953">
    <property type="entry name" value="ATP_PFK"/>
</dbReference>
<gene>
    <name evidence="15" type="primary">PFK5</name>
    <name evidence="15" type="ORF">SPIL2461_LOCUS17637</name>
</gene>
<evidence type="ECO:0000256" key="11">
    <source>
        <dbReference type="ARBA" id="ARBA00023136"/>
    </source>
</evidence>
<dbReference type="PANTHER" id="PTHR45770">
    <property type="entry name" value="ATP-DEPENDENT 6-PHOSPHOFRUCTOKINASE 1"/>
    <property type="match status" value="1"/>
</dbReference>
<dbReference type="GO" id="GO:0006002">
    <property type="term" value="P:fructose 6-phosphate metabolic process"/>
    <property type="evidence" value="ECO:0007669"/>
    <property type="project" value="InterPro"/>
</dbReference>
<dbReference type="InterPro" id="IPR018732">
    <property type="entry name" value="Dpy-19/Dpy-19-like"/>
</dbReference>
<feature type="transmembrane region" description="Helical" evidence="13">
    <location>
        <begin position="1961"/>
        <end position="1978"/>
    </location>
</feature>
<protein>
    <submittedName>
        <fullName evidence="15">PFK5 protein</fullName>
    </submittedName>
</protein>
<dbReference type="SUPFAM" id="SSF53784">
    <property type="entry name" value="Phosphofructokinase"/>
    <property type="match status" value="5"/>
</dbReference>
<feature type="transmembrane region" description="Helical" evidence="13">
    <location>
        <begin position="2008"/>
        <end position="2027"/>
    </location>
</feature>
<dbReference type="Gene3D" id="3.40.50.450">
    <property type="match status" value="3"/>
</dbReference>
<keyword evidence="6 13" id="KW-0812">Transmembrane</keyword>
<evidence type="ECO:0000256" key="3">
    <source>
        <dbReference type="ARBA" id="ARBA00008744"/>
    </source>
</evidence>
<feature type="transmembrane region" description="Helical" evidence="13">
    <location>
        <begin position="1843"/>
        <end position="1860"/>
    </location>
</feature>
<dbReference type="GO" id="GO:0046872">
    <property type="term" value="F:metal ion binding"/>
    <property type="evidence" value="ECO:0007669"/>
    <property type="project" value="UniProtKB-KW"/>
</dbReference>
<dbReference type="Gene3D" id="3.40.50.460">
    <property type="entry name" value="Phosphofructokinase domain"/>
    <property type="match status" value="3"/>
</dbReference>
<dbReference type="Gene3D" id="1.20.890.10">
    <property type="entry name" value="cAMP-dependent protein kinase regulatory subunit, dimerization-anchoring domain"/>
    <property type="match status" value="1"/>
</dbReference>
<dbReference type="InterPro" id="IPR050929">
    <property type="entry name" value="PFKA"/>
</dbReference>
<feature type="domain" description="Phosphofructokinase" evidence="14">
    <location>
        <begin position="1332"/>
        <end position="1629"/>
    </location>
</feature>
<evidence type="ECO:0000256" key="12">
    <source>
        <dbReference type="SAM" id="MobiDB-lite"/>
    </source>
</evidence>
<name>A0A812VVP1_SYMPI</name>
<dbReference type="GO" id="GO:0016020">
    <property type="term" value="C:membrane"/>
    <property type="evidence" value="ECO:0007669"/>
    <property type="project" value="UniProtKB-SubCell"/>
</dbReference>
<dbReference type="SUPFAM" id="SSF47391">
    <property type="entry name" value="Dimerization-anchoring domain of cAMP-dependent PK regulatory subunit"/>
    <property type="match status" value="1"/>
</dbReference>
<feature type="compositionally biased region" description="Basic residues" evidence="12">
    <location>
        <begin position="151"/>
        <end position="164"/>
    </location>
</feature>
<evidence type="ECO:0000313" key="15">
    <source>
        <dbReference type="EMBL" id="CAE7656161.1"/>
    </source>
</evidence>
<dbReference type="InterPro" id="IPR000023">
    <property type="entry name" value="Phosphofructokinase_dom"/>
</dbReference>
<feature type="transmembrane region" description="Helical" evidence="13">
    <location>
        <begin position="2090"/>
        <end position="2111"/>
    </location>
</feature>
<comment type="caution">
    <text evidence="15">The sequence shown here is derived from an EMBL/GenBank/DDBJ whole genome shotgun (WGS) entry which is preliminary data.</text>
</comment>
<evidence type="ECO:0000259" key="14">
    <source>
        <dbReference type="Pfam" id="PF00365"/>
    </source>
</evidence>
<evidence type="ECO:0000313" key="16">
    <source>
        <dbReference type="Proteomes" id="UP000649617"/>
    </source>
</evidence>
<dbReference type="GO" id="GO:0016757">
    <property type="term" value="F:glycosyltransferase activity"/>
    <property type="evidence" value="ECO:0007669"/>
    <property type="project" value="UniProtKB-KW"/>
</dbReference>
<comment type="similarity">
    <text evidence="3">Belongs to the dpy-19 family.</text>
</comment>